<dbReference type="PRINTS" id="PR00455">
    <property type="entry name" value="HTHTETR"/>
</dbReference>
<dbReference type="Gene3D" id="1.10.357.10">
    <property type="entry name" value="Tetracycline Repressor, domain 2"/>
    <property type="match status" value="1"/>
</dbReference>
<sequence length="211" mass="23821">MPDVLQTSLKSKLSNTTEKGMERVHAILSAARTIFATEGYAGLSMRKVATQVGISLSNVQHYYQSKDLLIEAVLLMTMNTFQEKLDHITHPAAATSRVMQLGSAIDMFLEELTDPLTHGLFFELWALAARNDFASELMDTMIGRERKAIYKLIRGMNPDIGDEEYMQRAVLIVAQVEGIMLFRYHRHAQKTEMRSVFSALRNRVIQLATAP</sequence>
<dbReference type="InterPro" id="IPR050109">
    <property type="entry name" value="HTH-type_TetR-like_transc_reg"/>
</dbReference>
<name>A0A850QHJ7_9BURK</name>
<dbReference type="SUPFAM" id="SSF46689">
    <property type="entry name" value="Homeodomain-like"/>
    <property type="match status" value="1"/>
</dbReference>
<feature type="domain" description="HTH tetR-type" evidence="3">
    <location>
        <begin position="21"/>
        <end position="81"/>
    </location>
</feature>
<reference evidence="4 5" key="1">
    <citation type="submission" date="2020-06" db="EMBL/GenBank/DDBJ databases">
        <authorList>
            <person name="Qiu C."/>
            <person name="Liu Z."/>
        </authorList>
    </citation>
    <scope>NUCLEOTIDE SEQUENCE [LARGE SCALE GENOMIC DNA]</scope>
    <source>
        <strain evidence="4 5">EM 1</strain>
    </source>
</reference>
<dbReference type="InterPro" id="IPR009057">
    <property type="entry name" value="Homeodomain-like_sf"/>
</dbReference>
<dbReference type="GO" id="GO:0000976">
    <property type="term" value="F:transcription cis-regulatory region binding"/>
    <property type="evidence" value="ECO:0007669"/>
    <property type="project" value="TreeGrafter"/>
</dbReference>
<accession>A0A850QHJ7</accession>
<organism evidence="4 5">
    <name type="scientific">Undibacterium oligocarboniphilum</name>
    <dbReference type="NCBI Taxonomy" id="666702"/>
    <lineage>
        <taxon>Bacteria</taxon>
        <taxon>Pseudomonadati</taxon>
        <taxon>Pseudomonadota</taxon>
        <taxon>Betaproteobacteria</taxon>
        <taxon>Burkholderiales</taxon>
        <taxon>Oxalobacteraceae</taxon>
        <taxon>Undibacterium</taxon>
    </lineage>
</organism>
<dbReference type="RefSeq" id="WP_176802153.1">
    <property type="nucleotide sequence ID" value="NZ_JABXYJ010000002.1"/>
</dbReference>
<evidence type="ECO:0000313" key="4">
    <source>
        <dbReference type="EMBL" id="NVO76863.1"/>
    </source>
</evidence>
<dbReference type="GO" id="GO:0003700">
    <property type="term" value="F:DNA-binding transcription factor activity"/>
    <property type="evidence" value="ECO:0007669"/>
    <property type="project" value="TreeGrafter"/>
</dbReference>
<comment type="caution">
    <text evidence="4">The sequence shown here is derived from an EMBL/GenBank/DDBJ whole genome shotgun (WGS) entry which is preliminary data.</text>
</comment>
<evidence type="ECO:0000256" key="2">
    <source>
        <dbReference type="PROSITE-ProRule" id="PRU00335"/>
    </source>
</evidence>
<dbReference type="Pfam" id="PF00440">
    <property type="entry name" value="TetR_N"/>
    <property type="match status" value="1"/>
</dbReference>
<dbReference type="EMBL" id="JABXYJ010000002">
    <property type="protein sequence ID" value="NVO76863.1"/>
    <property type="molecule type" value="Genomic_DNA"/>
</dbReference>
<evidence type="ECO:0000256" key="1">
    <source>
        <dbReference type="ARBA" id="ARBA00023125"/>
    </source>
</evidence>
<proteinExistence type="predicted"/>
<keyword evidence="1 2" id="KW-0238">DNA-binding</keyword>
<dbReference type="Proteomes" id="UP000588051">
    <property type="component" value="Unassembled WGS sequence"/>
</dbReference>
<evidence type="ECO:0000313" key="5">
    <source>
        <dbReference type="Proteomes" id="UP000588051"/>
    </source>
</evidence>
<protein>
    <submittedName>
        <fullName evidence="4">TetR/AcrR family transcriptional regulator</fullName>
    </submittedName>
</protein>
<dbReference type="InterPro" id="IPR001647">
    <property type="entry name" value="HTH_TetR"/>
</dbReference>
<dbReference type="AlphaFoldDB" id="A0A850QHJ7"/>
<gene>
    <name evidence="4" type="ORF">HV832_03320</name>
</gene>
<dbReference type="PANTHER" id="PTHR30055:SF219">
    <property type="entry name" value="TRANSCRIPTIONAL REGULATORY PROTEIN"/>
    <property type="match status" value="1"/>
</dbReference>
<feature type="DNA-binding region" description="H-T-H motif" evidence="2">
    <location>
        <begin position="44"/>
        <end position="63"/>
    </location>
</feature>
<keyword evidence="5" id="KW-1185">Reference proteome</keyword>
<dbReference type="PANTHER" id="PTHR30055">
    <property type="entry name" value="HTH-TYPE TRANSCRIPTIONAL REGULATOR RUTR"/>
    <property type="match status" value="1"/>
</dbReference>
<evidence type="ECO:0000259" key="3">
    <source>
        <dbReference type="PROSITE" id="PS50977"/>
    </source>
</evidence>
<dbReference type="PROSITE" id="PS50977">
    <property type="entry name" value="HTH_TETR_2"/>
    <property type="match status" value="1"/>
</dbReference>